<sequence>MTIQNLLLLIANMGRSSILTMANMDTERQAFIQELVAALLENSQFVGNVSPFAPSQEPTSIANPTSKSESDCKTSDETHTGFFLSRACTMPIGDRERLARDAYVQLQFDFPQVPDASIEALAELYRRISAETSMSQTAAEVPVTTALLDSLVFSNNYEAFSSTRDAKRFQHSEASGLLAASLLLLIFRTCLETPGDARAEALLSPLVMKKAAQTRNFVTNTKHKTLWETVDEEKVEEKFAAQEDPDDLSEVYLGHSPERQAVHFPARNQEKEPTSVVSREEQLRYFVSLTFSSSFQNLSAEKWEQWCLDEHLVAIIMLLVDRAPFQDAGDDNADPAPMVLYGPRGAWSRYLYLLRDHILRFPGASHQTLRQLKELMGYFKDHQFVSTTTGSLHRCFQQPKHMVLRVLRELAISREFRQSVNQRAQQSLVLVIQELIPLLTMEVHQLISAPSAAAQNVSERRLEEPCGEDDGEDELLIVVLQLLRYVLFASSDGRRATTNFYESGMLRTLLMLLPQTSNCGYSHESPVQERRWFSPLFRLFGECALWHDGFAAYIARVPKFISIYSTLQEHHVVEKFLLALAFHQHDIQVQMSSHDVTSTVSDVLTSNALFPLHCKSYLDAIQRDTMFVLNCLAKVLATLKPAMQKDLEQSLRKVLTTFTRSFVYPTFCTSADQQQDQSLIPPDDGKVKVKKDEDRAEAEFLHFTTLRNKLRQRLKSLLAALCSNSTLTYAEGRASSKLD</sequence>
<reference evidence="1 2" key="1">
    <citation type="journal article" date="2022" name="bioRxiv">
        <title>The genome of the oomycete Peronosclerospora sorghi, a cosmopolitan pathogen of maize and sorghum, is inflated with dispersed pseudogenes.</title>
        <authorList>
            <person name="Fletcher K."/>
            <person name="Martin F."/>
            <person name="Isakeit T."/>
            <person name="Cavanaugh K."/>
            <person name="Magill C."/>
            <person name="Michelmore R."/>
        </authorList>
    </citation>
    <scope>NUCLEOTIDE SEQUENCE [LARGE SCALE GENOMIC DNA]</scope>
    <source>
        <strain evidence="1">P6</strain>
    </source>
</reference>
<organism evidence="1 2">
    <name type="scientific">Peronosclerospora sorghi</name>
    <dbReference type="NCBI Taxonomy" id="230839"/>
    <lineage>
        <taxon>Eukaryota</taxon>
        <taxon>Sar</taxon>
        <taxon>Stramenopiles</taxon>
        <taxon>Oomycota</taxon>
        <taxon>Peronosporomycetes</taxon>
        <taxon>Peronosporales</taxon>
        <taxon>Peronosporaceae</taxon>
        <taxon>Peronosclerospora</taxon>
    </lineage>
</organism>
<name>A0ACC0VXG8_9STRA</name>
<dbReference type="EMBL" id="CM047585">
    <property type="protein sequence ID" value="KAI9910967.1"/>
    <property type="molecule type" value="Genomic_DNA"/>
</dbReference>
<dbReference type="Proteomes" id="UP001163321">
    <property type="component" value="Chromosome 6"/>
</dbReference>
<keyword evidence="2" id="KW-1185">Reference proteome</keyword>
<comment type="caution">
    <text evidence="1">The sequence shown here is derived from an EMBL/GenBank/DDBJ whole genome shotgun (WGS) entry which is preliminary data.</text>
</comment>
<gene>
    <name evidence="1" type="ORF">PsorP6_010565</name>
</gene>
<protein>
    <submittedName>
        <fullName evidence="1">Uncharacterized protein</fullName>
    </submittedName>
</protein>
<accession>A0ACC0VXG8</accession>
<proteinExistence type="predicted"/>
<evidence type="ECO:0000313" key="1">
    <source>
        <dbReference type="EMBL" id="KAI9910967.1"/>
    </source>
</evidence>
<evidence type="ECO:0000313" key="2">
    <source>
        <dbReference type="Proteomes" id="UP001163321"/>
    </source>
</evidence>